<dbReference type="KEGG" id="vg:26622595"/>
<gene>
    <name evidence="1" type="ORF">SEA_MUFASA_65</name>
</gene>
<reference evidence="1 2" key="1">
    <citation type="submission" date="2015-08" db="EMBL/GenBank/DDBJ databases">
        <authorList>
            <person name="Bailey A.M."/>
            <person name="Bennett K.E."/>
            <person name="Carter P.S."/>
            <person name="Deans N.C."/>
            <person name="Dyle E.V."/>
            <person name="Florea A."/>
            <person name="Giraldo T.A."/>
            <person name="Hayes M.A."/>
            <person name="Ikejiani J."/>
            <person name="Seawell W.C."/>
            <person name="Shah H."/>
            <person name="Toussaint T.E."/>
            <person name="Coleman D."/>
            <person name="Hammonds-Odie L.P."/>
            <person name="Barrera A.L."/>
            <person name="Serrano M.G."/>
            <person name="Buck G."/>
            <person name="Lee V."/>
            <person name="Wang Y."/>
            <person name="Carvalho R."/>
            <person name="Voegtly L."/>
            <person name="Shi R."/>
            <person name="Duckworth R."/>
            <person name="Johnson A."/>
            <person name="Loviza R."/>
            <person name="Walstead R."/>
            <person name="Shah Z."/>
            <person name="Kiflezghi M."/>
            <person name="Wade K."/>
            <person name="Anders K.R."/>
            <person name="Bradley K.W."/>
            <person name="Asai D.J."/>
            <person name="Bowman C.A."/>
            <person name="Russell D.A."/>
            <person name="Pope W.H."/>
            <person name="Jacobs-Sera D."/>
            <person name="Hendrix R.W."/>
            <person name="Hatfull G.F."/>
        </authorList>
    </citation>
    <scope>NUCLEOTIDE SEQUENCE [LARGE SCALE GENOMIC DNA]</scope>
</reference>
<dbReference type="Proteomes" id="UP000203479">
    <property type="component" value="Segment"/>
</dbReference>
<keyword evidence="2" id="KW-1185">Reference proteome</keyword>
<dbReference type="GeneID" id="26622595"/>
<evidence type="ECO:0000313" key="1">
    <source>
        <dbReference type="EMBL" id="ALF00499.1"/>
    </source>
</evidence>
<proteinExistence type="predicted"/>
<name>A0A0M4RA37_9CAUD</name>
<accession>A0A0M4RA37</accession>
<dbReference type="RefSeq" id="YP_009195311.1">
    <property type="nucleotide sequence ID" value="NC_028759.1"/>
</dbReference>
<sequence>MQGNETPWWRPVDDSCLLTVDHVAVGPFALVYFIEVHDRSGQKHRFRAEGVYWSVRDIRVQLDQAPAVGQWERVPAPGEAVEFDLGELGKLLDDGKPPADNGEGVL</sequence>
<protein>
    <submittedName>
        <fullName evidence="1">Uncharacterized protein</fullName>
    </submittedName>
</protein>
<organism evidence="1 2">
    <name type="scientific">Mycobacterium phage Mufasa</name>
    <dbReference type="NCBI Taxonomy" id="1718600"/>
    <lineage>
        <taxon>Viruses</taxon>
        <taxon>Duplodnaviria</taxon>
        <taxon>Heunggongvirae</taxon>
        <taxon>Uroviricota</taxon>
        <taxon>Caudoviricetes</taxon>
        <taxon>Weiservirinae</taxon>
        <taxon>Timquatrovirus</taxon>
        <taxon>Timquatrovirus mufasa</taxon>
    </lineage>
</organism>
<dbReference type="EMBL" id="KT591490">
    <property type="protein sequence ID" value="ALF00499.1"/>
    <property type="molecule type" value="Genomic_DNA"/>
</dbReference>
<dbReference type="OrthoDB" id="17560at10239"/>
<evidence type="ECO:0000313" key="2">
    <source>
        <dbReference type="Proteomes" id="UP000203479"/>
    </source>
</evidence>